<evidence type="ECO:0000259" key="3">
    <source>
        <dbReference type="Pfam" id="PF13962"/>
    </source>
</evidence>
<feature type="transmembrane region" description="Helical" evidence="2">
    <location>
        <begin position="409"/>
        <end position="428"/>
    </location>
</feature>
<dbReference type="Pfam" id="PF12796">
    <property type="entry name" value="Ank_2"/>
    <property type="match status" value="2"/>
</dbReference>
<dbReference type="InterPro" id="IPR002110">
    <property type="entry name" value="Ankyrin_rpt"/>
</dbReference>
<dbReference type="EMBL" id="BJWL01000397">
    <property type="protein sequence ID" value="GFS42287.1"/>
    <property type="molecule type" value="Genomic_DNA"/>
</dbReference>
<accession>A0A7J0DVI7</accession>
<dbReference type="InterPro" id="IPR026961">
    <property type="entry name" value="PGG_dom"/>
</dbReference>
<feature type="domain" description="PGG" evidence="3">
    <location>
        <begin position="289"/>
        <end position="320"/>
    </location>
</feature>
<evidence type="ECO:0000256" key="1">
    <source>
        <dbReference type="PROSITE-ProRule" id="PRU00023"/>
    </source>
</evidence>
<feature type="transmembrane region" description="Helical" evidence="2">
    <location>
        <begin position="383"/>
        <end position="402"/>
    </location>
</feature>
<evidence type="ECO:0000313" key="4">
    <source>
        <dbReference type="EMBL" id="GFS42287.1"/>
    </source>
</evidence>
<dbReference type="PROSITE" id="PS50297">
    <property type="entry name" value="ANK_REP_REGION"/>
    <property type="match status" value="1"/>
</dbReference>
<dbReference type="Proteomes" id="UP000585474">
    <property type="component" value="Unassembled WGS sequence"/>
</dbReference>
<keyword evidence="1" id="KW-0040">ANK repeat</keyword>
<protein>
    <recommendedName>
        <fullName evidence="3">PGG domain-containing protein</fullName>
    </recommendedName>
</protein>
<gene>
    <name evidence="4" type="ORF">Acr_00g0079050</name>
</gene>
<evidence type="ECO:0000256" key="2">
    <source>
        <dbReference type="SAM" id="Phobius"/>
    </source>
</evidence>
<dbReference type="PROSITE" id="PS50088">
    <property type="entry name" value="ANK_REPEAT"/>
    <property type="match status" value="1"/>
</dbReference>
<organism evidence="4 5">
    <name type="scientific">Actinidia rufa</name>
    <dbReference type="NCBI Taxonomy" id="165716"/>
    <lineage>
        <taxon>Eukaryota</taxon>
        <taxon>Viridiplantae</taxon>
        <taxon>Streptophyta</taxon>
        <taxon>Embryophyta</taxon>
        <taxon>Tracheophyta</taxon>
        <taxon>Spermatophyta</taxon>
        <taxon>Magnoliopsida</taxon>
        <taxon>eudicotyledons</taxon>
        <taxon>Gunneridae</taxon>
        <taxon>Pentapetalae</taxon>
        <taxon>asterids</taxon>
        <taxon>Ericales</taxon>
        <taxon>Actinidiaceae</taxon>
        <taxon>Actinidia</taxon>
    </lineage>
</organism>
<keyword evidence="2" id="KW-0472">Membrane</keyword>
<dbReference type="Gene3D" id="1.25.40.20">
    <property type="entry name" value="Ankyrin repeat-containing domain"/>
    <property type="match status" value="2"/>
</dbReference>
<comment type="caution">
    <text evidence="4">The sequence shown here is derived from an EMBL/GenBank/DDBJ whole genome shotgun (WGS) entry which is preliminary data.</text>
</comment>
<dbReference type="SMART" id="SM00248">
    <property type="entry name" value="ANK"/>
    <property type="match status" value="6"/>
</dbReference>
<dbReference type="Pfam" id="PF13962">
    <property type="entry name" value="PGG"/>
    <property type="match status" value="1"/>
</dbReference>
<dbReference type="PANTHER" id="PTHR24128">
    <property type="entry name" value="HOMEOBOX PROTEIN WARIAI"/>
    <property type="match status" value="1"/>
</dbReference>
<dbReference type="SUPFAM" id="SSF48403">
    <property type="entry name" value="Ankyrin repeat"/>
    <property type="match status" value="1"/>
</dbReference>
<dbReference type="PANTHER" id="PTHR24128:SF24">
    <property type="entry name" value="ANKYRIN REPEAT PROTEIN"/>
    <property type="match status" value="1"/>
</dbReference>
<keyword evidence="5" id="KW-1185">Reference proteome</keyword>
<sequence>MSTQTMKEAPMIWDAAQAGDINGLYNSIQKVPNILDHIDDTPFVDSPMHIAASAGHANFTIEILSLKPSFGRKLNPNGLSPLHLALQNGHFETVRRVIKFDKELARVKGKERFTLLHDAAKIGNADMLAELLSACPESIQDLTVRDETALHIAVENKKLSALEVLLGFLGRTSNKWLLKNKNEIGNTVLHAAVATSQPQMVKLLVKNDLANKNEKNLNGDTALDIALRLQSEEDKTTIENILRAARVSQRSSLAHHHDFSFADFLKSREQFSEYFFRRIFQMQRNMSMEMRNIVLVVAALIATSTFQAVLNPPGGVGSGSDNYLLPNGSLINATMSSTNLIPFSNTSHINATVLFPSLNHFKLIPIKDNYENGSSYSDNFFHFYWLNTVAFLASVTAIIFALPIQGFILLHGSLVCLMVSYGISFNFISPSFIQYALCVTPSVETHLDATLVGD</sequence>
<feature type="transmembrane region" description="Helical" evidence="2">
    <location>
        <begin position="292"/>
        <end position="310"/>
    </location>
</feature>
<proteinExistence type="predicted"/>
<keyword evidence="2" id="KW-1133">Transmembrane helix</keyword>
<dbReference type="InterPro" id="IPR036770">
    <property type="entry name" value="Ankyrin_rpt-contain_sf"/>
</dbReference>
<evidence type="ECO:0000313" key="5">
    <source>
        <dbReference type="Proteomes" id="UP000585474"/>
    </source>
</evidence>
<reference evidence="5" key="1">
    <citation type="submission" date="2019-07" db="EMBL/GenBank/DDBJ databases">
        <title>De Novo Assembly of kiwifruit Actinidia rufa.</title>
        <authorList>
            <person name="Sugita-Konishi S."/>
            <person name="Sato K."/>
            <person name="Mori E."/>
            <person name="Abe Y."/>
            <person name="Kisaki G."/>
            <person name="Hamano K."/>
            <person name="Suezawa K."/>
            <person name="Otani M."/>
            <person name="Fukuda T."/>
            <person name="Manabe T."/>
            <person name="Gomi K."/>
            <person name="Tabuchi M."/>
            <person name="Akimitsu K."/>
            <person name="Kataoka I."/>
        </authorList>
    </citation>
    <scope>NUCLEOTIDE SEQUENCE [LARGE SCALE GENOMIC DNA]</scope>
    <source>
        <strain evidence="5">cv. Fuchu</strain>
    </source>
</reference>
<name>A0A7J0DVI7_9ERIC</name>
<keyword evidence="2" id="KW-0812">Transmembrane</keyword>
<dbReference type="AlphaFoldDB" id="A0A7J0DVI7"/>
<dbReference type="OrthoDB" id="674805at2759"/>
<feature type="repeat" description="ANK" evidence="1">
    <location>
        <begin position="77"/>
        <end position="99"/>
    </location>
</feature>